<dbReference type="STRING" id="51031.W2SQ24"/>
<dbReference type="InterPro" id="IPR035940">
    <property type="entry name" value="CAP_sf"/>
</dbReference>
<dbReference type="InterPro" id="IPR014044">
    <property type="entry name" value="CAP_dom"/>
</dbReference>
<evidence type="ECO:0000259" key="1">
    <source>
        <dbReference type="SMART" id="SM00198"/>
    </source>
</evidence>
<evidence type="ECO:0000313" key="3">
    <source>
        <dbReference type="Proteomes" id="UP000053676"/>
    </source>
</evidence>
<gene>
    <name evidence="2" type="ORF">NECAME_14414</name>
</gene>
<dbReference type="OMA" id="AVARCTH"/>
<dbReference type="SUPFAM" id="SSF55797">
    <property type="entry name" value="PR-1-like"/>
    <property type="match status" value="1"/>
</dbReference>
<dbReference type="Pfam" id="PF00188">
    <property type="entry name" value="CAP"/>
    <property type="match status" value="1"/>
</dbReference>
<dbReference type="AlphaFoldDB" id="W2SQ24"/>
<proteinExistence type="predicted"/>
<dbReference type="EMBL" id="KI668861">
    <property type="protein sequence ID" value="ETN70981.1"/>
    <property type="molecule type" value="Genomic_DNA"/>
</dbReference>
<evidence type="ECO:0000313" key="2">
    <source>
        <dbReference type="EMBL" id="ETN70981.1"/>
    </source>
</evidence>
<dbReference type="OrthoDB" id="5874910at2759"/>
<reference evidence="3" key="1">
    <citation type="journal article" date="2014" name="Nat. Genet.">
        <title>Genome of the human hookworm Necator americanus.</title>
        <authorList>
            <person name="Tang Y.T."/>
            <person name="Gao X."/>
            <person name="Rosa B.A."/>
            <person name="Abubucker S."/>
            <person name="Hallsworth-Pepin K."/>
            <person name="Martin J."/>
            <person name="Tyagi R."/>
            <person name="Heizer E."/>
            <person name="Zhang X."/>
            <person name="Bhonagiri-Palsikar V."/>
            <person name="Minx P."/>
            <person name="Warren W.C."/>
            <person name="Wang Q."/>
            <person name="Zhan B."/>
            <person name="Hotez P.J."/>
            <person name="Sternberg P.W."/>
            <person name="Dougall A."/>
            <person name="Gaze S.T."/>
            <person name="Mulvenna J."/>
            <person name="Sotillo J."/>
            <person name="Ranganathan S."/>
            <person name="Rabelo E.M."/>
            <person name="Wilson R.K."/>
            <person name="Felgner P.L."/>
            <person name="Bethony J."/>
            <person name="Hawdon J.M."/>
            <person name="Gasser R.B."/>
            <person name="Loukas A."/>
            <person name="Mitreva M."/>
        </authorList>
    </citation>
    <scope>NUCLEOTIDE SEQUENCE [LARGE SCALE GENOMIC DNA]</scope>
</reference>
<feature type="domain" description="SCP" evidence="1">
    <location>
        <begin position="14"/>
        <end position="146"/>
    </location>
</feature>
<accession>W2SQ24</accession>
<dbReference type="InterPro" id="IPR001283">
    <property type="entry name" value="CRISP-related"/>
</dbReference>
<dbReference type="CDD" id="cd05380">
    <property type="entry name" value="CAP_euk"/>
    <property type="match status" value="1"/>
</dbReference>
<organism evidence="2 3">
    <name type="scientific">Necator americanus</name>
    <name type="common">Human hookworm</name>
    <dbReference type="NCBI Taxonomy" id="51031"/>
    <lineage>
        <taxon>Eukaryota</taxon>
        <taxon>Metazoa</taxon>
        <taxon>Ecdysozoa</taxon>
        <taxon>Nematoda</taxon>
        <taxon>Chromadorea</taxon>
        <taxon>Rhabditida</taxon>
        <taxon>Rhabditina</taxon>
        <taxon>Rhabditomorpha</taxon>
        <taxon>Strongyloidea</taxon>
        <taxon>Ancylostomatidae</taxon>
        <taxon>Bunostominae</taxon>
        <taxon>Necator</taxon>
    </lineage>
</organism>
<sequence>MSHVEEEAGTRLAKGQTEFSNGWDIAPPASNMNRLRYDCNLENHAIQVAHTCTYTHGARNTITHAWKNLAADPNRALFTAFSNWWSELWRNGMPSNMIFRAEDQGRVGQWATMAWSSHTHIGCAVARCTHHYFTVCAFGPGGNVPGQQVYQIGAPCTRCPGSKGCFQDLCLL</sequence>
<protein>
    <submittedName>
        <fullName evidence="2">SCP-like protein</fullName>
    </submittedName>
</protein>
<dbReference type="SMART" id="SM00198">
    <property type="entry name" value="SCP"/>
    <property type="match status" value="1"/>
</dbReference>
<dbReference type="KEGG" id="nai:NECAME_14414"/>
<dbReference type="Proteomes" id="UP000053676">
    <property type="component" value="Unassembled WGS sequence"/>
</dbReference>
<dbReference type="Gene3D" id="3.40.33.10">
    <property type="entry name" value="CAP"/>
    <property type="match status" value="1"/>
</dbReference>
<name>W2SQ24_NECAM</name>
<dbReference type="PANTHER" id="PTHR10334">
    <property type="entry name" value="CYSTEINE-RICH SECRETORY PROTEIN-RELATED"/>
    <property type="match status" value="1"/>
</dbReference>
<keyword evidence="3" id="KW-1185">Reference proteome</keyword>